<protein>
    <submittedName>
        <fullName evidence="1">Uncharacterized protein</fullName>
    </submittedName>
</protein>
<dbReference type="GeneID" id="13400370"/>
<dbReference type="STRING" id="336722.F9XQS8"/>
<dbReference type="EMBL" id="CM001209">
    <property type="protein sequence ID" value="EGP82433.1"/>
    <property type="molecule type" value="Genomic_DNA"/>
</dbReference>
<reference evidence="1 2" key="1">
    <citation type="journal article" date="2011" name="PLoS Genet.">
        <title>Finished genome of the fungal wheat pathogen Mycosphaerella graminicola reveals dispensome structure, chromosome plasticity, and stealth pathogenesis.</title>
        <authorList>
            <person name="Goodwin S.B."/>
            <person name="Ben M'barek S."/>
            <person name="Dhillon B."/>
            <person name="Wittenberg A.H.J."/>
            <person name="Crane C.F."/>
            <person name="Hane J.K."/>
            <person name="Foster A.J."/>
            <person name="Van der Lee T.A.J."/>
            <person name="Grimwood J."/>
            <person name="Aerts A."/>
            <person name="Antoniw J."/>
            <person name="Bailey A."/>
            <person name="Bluhm B."/>
            <person name="Bowler J."/>
            <person name="Bristow J."/>
            <person name="van der Burgt A."/>
            <person name="Canto-Canche B."/>
            <person name="Churchill A.C.L."/>
            <person name="Conde-Ferraez L."/>
            <person name="Cools H.J."/>
            <person name="Coutinho P.M."/>
            <person name="Csukai M."/>
            <person name="Dehal P."/>
            <person name="De Wit P."/>
            <person name="Donzelli B."/>
            <person name="van de Geest H.C."/>
            <person name="van Ham R.C.H.J."/>
            <person name="Hammond-Kosack K.E."/>
            <person name="Henrissat B."/>
            <person name="Kilian A."/>
            <person name="Kobayashi A.K."/>
            <person name="Koopmann E."/>
            <person name="Kourmpetis Y."/>
            <person name="Kuzniar A."/>
            <person name="Lindquist E."/>
            <person name="Lombard V."/>
            <person name="Maliepaard C."/>
            <person name="Martins N."/>
            <person name="Mehrabi R."/>
            <person name="Nap J.P.H."/>
            <person name="Ponomarenko A."/>
            <person name="Rudd J.J."/>
            <person name="Salamov A."/>
            <person name="Schmutz J."/>
            <person name="Schouten H.J."/>
            <person name="Shapiro H."/>
            <person name="Stergiopoulos I."/>
            <person name="Torriani S.F.F."/>
            <person name="Tu H."/>
            <person name="de Vries R.P."/>
            <person name="Waalwijk C."/>
            <person name="Ware S.B."/>
            <person name="Wiebenga A."/>
            <person name="Zwiers L.-H."/>
            <person name="Oliver R.P."/>
            <person name="Grigoriev I.V."/>
            <person name="Kema G.H.J."/>
        </authorList>
    </citation>
    <scope>NUCLEOTIDE SEQUENCE [LARGE SCALE GENOMIC DNA]</scope>
    <source>
        <strain evidence="2">CBS 115943 / IPO323</strain>
    </source>
</reference>
<dbReference type="KEGG" id="ztr:MYCGRDRAFT_51634"/>
<feature type="non-terminal residue" evidence="1">
    <location>
        <position position="163"/>
    </location>
</feature>
<dbReference type="OMA" id="KYMKGAS"/>
<dbReference type="eggNOG" id="ENOG502SNW6">
    <property type="taxonomic scope" value="Eukaryota"/>
</dbReference>
<gene>
    <name evidence="1" type="ORF">MYCGRDRAFT_51634</name>
</gene>
<name>F9XQS8_ZYMTI</name>
<organism evidence="1 2">
    <name type="scientific">Zymoseptoria tritici (strain CBS 115943 / IPO323)</name>
    <name type="common">Speckled leaf blotch fungus</name>
    <name type="synonym">Septoria tritici</name>
    <dbReference type="NCBI Taxonomy" id="336722"/>
    <lineage>
        <taxon>Eukaryota</taxon>
        <taxon>Fungi</taxon>
        <taxon>Dikarya</taxon>
        <taxon>Ascomycota</taxon>
        <taxon>Pezizomycotina</taxon>
        <taxon>Dothideomycetes</taxon>
        <taxon>Dothideomycetidae</taxon>
        <taxon>Mycosphaerellales</taxon>
        <taxon>Mycosphaerellaceae</taxon>
        <taxon>Zymoseptoria</taxon>
    </lineage>
</organism>
<dbReference type="AlphaFoldDB" id="F9XQS8"/>
<dbReference type="Proteomes" id="UP000008062">
    <property type="component" value="Chromosome 14"/>
</dbReference>
<accession>F9XQS8</accession>
<dbReference type="OrthoDB" id="5232980at2759"/>
<keyword evidence="2" id="KW-1185">Reference proteome</keyword>
<proteinExistence type="predicted"/>
<evidence type="ECO:0000313" key="2">
    <source>
        <dbReference type="Proteomes" id="UP000008062"/>
    </source>
</evidence>
<dbReference type="RefSeq" id="XP_003847457.1">
    <property type="nucleotide sequence ID" value="XM_003847409.1"/>
</dbReference>
<dbReference type="HOGENOM" id="CLU_099507_1_0_1"/>
<evidence type="ECO:0000313" key="1">
    <source>
        <dbReference type="EMBL" id="EGP82433.1"/>
    </source>
</evidence>
<sequence>MDLSCYFRQDERAELDRVFTATLENDSALVFWTGISPDLAKTWAGKNNLKTLTMAMGALYSDQSAASLRSRKTTKSWSSFMKGASGLFAQHACHGRRAIVLTNPPPNTYSTRLRSNYRDIEEPILKGVGCKVHTIRIDHAHPTVPGAELFVYQTWPEDTSFKW</sequence>
<dbReference type="InParanoid" id="F9XQS8"/>